<evidence type="ECO:0000256" key="4">
    <source>
        <dbReference type="ARBA" id="ARBA00022741"/>
    </source>
</evidence>
<dbReference type="Gene3D" id="3.30.800.10">
    <property type="entry name" value="Phosphatidylinositol Phosphate Kinase II Beta"/>
    <property type="match status" value="1"/>
</dbReference>
<dbReference type="GO" id="GO:0010008">
    <property type="term" value="C:endosome membrane"/>
    <property type="evidence" value="ECO:0007669"/>
    <property type="project" value="TreeGrafter"/>
</dbReference>
<feature type="region of interest" description="Disordered" evidence="11">
    <location>
        <begin position="1385"/>
        <end position="1415"/>
    </location>
</feature>
<feature type="region of interest" description="Disordered" evidence="11">
    <location>
        <begin position="364"/>
        <end position="385"/>
    </location>
</feature>
<feature type="compositionally biased region" description="Basic and acidic residues" evidence="11">
    <location>
        <begin position="783"/>
        <end position="814"/>
    </location>
</feature>
<feature type="domain" description="PIPK" evidence="14">
    <location>
        <begin position="1393"/>
        <end position="1715"/>
    </location>
</feature>
<dbReference type="Pfam" id="PF00118">
    <property type="entry name" value="Cpn60_TCP1"/>
    <property type="match status" value="1"/>
</dbReference>
<dbReference type="SMART" id="SM00064">
    <property type="entry name" value="FYVE"/>
    <property type="match status" value="1"/>
</dbReference>
<keyword evidence="5 9" id="KW-0863">Zinc-finger</keyword>
<organism evidence="15 16">
    <name type="scientific">Papilio xuthus</name>
    <name type="common">Asian swallowtail butterfly</name>
    <dbReference type="NCBI Taxonomy" id="66420"/>
    <lineage>
        <taxon>Eukaryota</taxon>
        <taxon>Metazoa</taxon>
        <taxon>Ecdysozoa</taxon>
        <taxon>Arthropoda</taxon>
        <taxon>Hexapoda</taxon>
        <taxon>Insecta</taxon>
        <taxon>Pterygota</taxon>
        <taxon>Neoptera</taxon>
        <taxon>Endopterygota</taxon>
        <taxon>Lepidoptera</taxon>
        <taxon>Glossata</taxon>
        <taxon>Ditrysia</taxon>
        <taxon>Papilionoidea</taxon>
        <taxon>Papilionidae</taxon>
        <taxon>Papilioninae</taxon>
        <taxon>Papilio</taxon>
    </lineage>
</organism>
<feature type="domain" description="FYVE-type" evidence="12">
    <location>
        <begin position="120"/>
        <end position="175"/>
    </location>
</feature>
<dbReference type="PROSITE" id="PS50186">
    <property type="entry name" value="DEP"/>
    <property type="match status" value="1"/>
</dbReference>
<feature type="region of interest" description="Disordered" evidence="11">
    <location>
        <begin position="783"/>
        <end position="815"/>
    </location>
</feature>
<evidence type="ECO:0000259" key="12">
    <source>
        <dbReference type="PROSITE" id="PS50178"/>
    </source>
</evidence>
<dbReference type="PROSITE" id="PS50178">
    <property type="entry name" value="ZF_FYVE"/>
    <property type="match status" value="1"/>
</dbReference>
<evidence type="ECO:0000256" key="11">
    <source>
        <dbReference type="SAM" id="MobiDB-lite"/>
    </source>
</evidence>
<dbReference type="PANTHER" id="PTHR45748:SF7">
    <property type="entry name" value="1-PHOSPHATIDYLINOSITOL 3-PHOSPHATE 5-KINASE-RELATED"/>
    <property type="match status" value="1"/>
</dbReference>
<evidence type="ECO:0000313" key="16">
    <source>
        <dbReference type="Proteomes" id="UP000053268"/>
    </source>
</evidence>
<feature type="compositionally biased region" description="Basic and acidic residues" evidence="11">
    <location>
        <begin position="1400"/>
        <end position="1415"/>
    </location>
</feature>
<name>A0A194PV29_PAPXU</name>
<dbReference type="InterPro" id="IPR002498">
    <property type="entry name" value="PInositol-4-P-4/5-kinase_core"/>
</dbReference>
<dbReference type="Gene3D" id="3.30.810.10">
    <property type="entry name" value="2-Layer Sandwich"/>
    <property type="match status" value="1"/>
</dbReference>
<dbReference type="Pfam" id="PF01504">
    <property type="entry name" value="PIP5K"/>
    <property type="match status" value="2"/>
</dbReference>
<dbReference type="InterPro" id="IPR000591">
    <property type="entry name" value="DEP_dom"/>
</dbReference>
<dbReference type="InterPro" id="IPR011011">
    <property type="entry name" value="Znf_FYVE_PHD"/>
</dbReference>
<dbReference type="InterPro" id="IPR036390">
    <property type="entry name" value="WH_DNA-bd_sf"/>
</dbReference>
<dbReference type="InterPro" id="IPR036388">
    <property type="entry name" value="WH-like_DNA-bd_sf"/>
</dbReference>
<feature type="region of interest" description="Disordered" evidence="11">
    <location>
        <begin position="875"/>
        <end position="900"/>
    </location>
</feature>
<keyword evidence="16" id="KW-1185">Reference proteome</keyword>
<evidence type="ECO:0000256" key="1">
    <source>
        <dbReference type="ARBA" id="ARBA00012009"/>
    </source>
</evidence>
<feature type="compositionally biased region" description="Low complexity" evidence="11">
    <location>
        <begin position="364"/>
        <end position="376"/>
    </location>
</feature>
<feature type="compositionally biased region" description="Polar residues" evidence="11">
    <location>
        <begin position="1"/>
        <end position="10"/>
    </location>
</feature>
<feature type="compositionally biased region" description="Polar residues" evidence="11">
    <location>
        <begin position="1267"/>
        <end position="1281"/>
    </location>
</feature>
<feature type="compositionally biased region" description="Acidic residues" evidence="11">
    <location>
        <begin position="963"/>
        <end position="972"/>
    </location>
</feature>
<dbReference type="InterPro" id="IPR000306">
    <property type="entry name" value="Znf_FYVE"/>
</dbReference>
<keyword evidence="3" id="KW-0479">Metal-binding</keyword>
<feature type="compositionally biased region" description="Pro residues" evidence="11">
    <location>
        <begin position="1582"/>
        <end position="1593"/>
    </location>
</feature>
<evidence type="ECO:0000256" key="3">
    <source>
        <dbReference type="ARBA" id="ARBA00022723"/>
    </source>
</evidence>
<dbReference type="GO" id="GO:0035556">
    <property type="term" value="P:intracellular signal transduction"/>
    <property type="evidence" value="ECO:0007669"/>
    <property type="project" value="InterPro"/>
</dbReference>
<evidence type="ECO:0000313" key="15">
    <source>
        <dbReference type="EMBL" id="KPI97177.1"/>
    </source>
</evidence>
<dbReference type="EMBL" id="KQ459590">
    <property type="protein sequence ID" value="KPI97177.1"/>
    <property type="molecule type" value="Genomic_DNA"/>
</dbReference>
<evidence type="ECO:0000256" key="7">
    <source>
        <dbReference type="ARBA" id="ARBA00022833"/>
    </source>
</evidence>
<dbReference type="FunFam" id="3.30.40.10:FF:000057">
    <property type="entry name" value="1-phosphatidylinositol 3-phosphate 5-kinase isoform X1"/>
    <property type="match status" value="1"/>
</dbReference>
<evidence type="ECO:0000259" key="14">
    <source>
        <dbReference type="PROSITE" id="PS51455"/>
    </source>
</evidence>
<sequence length="1732" mass="192965">MEKYDTSQLTEFPRFESESNQSGVTTFFNKLWKLPLFSPNETTEETEKSSGERKQSDGQPDNARKQSFDDTKTESGSYAVEFEGRSLPNVLQRISSLIALGSGGGTRYADTELARYWMPDDISRECYECAARFGALRRRHHCRVCGQIFCSRCCSQRVPGQIFGCAGGLRVCTYCCNVVLSYLRENDAAGDISPDLRTLQENLQVKFPDNKAADKGGDNFMFARQQEERPEPRADTTESLHDLIRQLAFSLPMQQHRFRLVRYNSVWRGCDVMQWLMDNTTNKTRAQAGAVCQALLSAGHLESVTEPPHFADYALYRPAHHDTQHDTQPDDNNDSGEECGRLVESVSSYCLDLNLGDSSARITKATKTTESKSSPPSEEHPILDQNEGAADYKSLDTFTIGGEAAVLCRLVEQSGTEHLALLLRQCLARAALAPSWLHVLYPLCQQAADIILPGTLQHIPPTLHFNKLDYNFNNARSNKQDKEDRPQVRNMYGNDIDVRNYVQVKKVPGGAPHDSCLLQGVVLTKNVAHRGMPQEISNPTVLLLDCSIAYQREQEYLVRCAARITALRPKVVLVRGGAARGVQDALRAAGVALASNVRERALRRAARCAHADLVASVDARIATPRLGTANHFYVKNFSGKTLMVLEGCAEPHLGCCILLRGASLAELVRVKKVVKFMLLAFYNWKFEKAFLADIEAVLPEPGMSFGDEEAECASETDVQGENERQEKESLFNEPKEEDKSMDVNKSGKTDNIIDDMEDSNIELFTRNKTDTKSVTSELNDKEVKHIKENEESLKEQDGNEEVMKPSGRKTDGDKNLSCGVPIRDFSDPLRATLSMDDEVFLPNEEAELKADSHSERWCTDDAVLSMSPNIVIPAPRLPLRVPPPHTPHTPRPKRRPQTRPQHTHLLLKEPHPFIKMAISSPAEDPRLRAALANYRATGARVANGTHKPECPQYKPSVVKPPESEGEGEEDGEGGARGGAGAVPDPLAPEQHQRLSLLLYSCSDKSANVPDFCVNPWIVTMEMYGRHDISLGAFLERHCFDGDHRCPSANCQVPMNRHLRRFVHGDACITITCNTIGHSNVDNKHHSTEVRVWTRCERCGARCGGRRLSRLALSLSLAQYMRLRLSATRYVRRRLCPHPLHAHAHAFVARLTTACFRYNKISMYDIQLPPDVISINYDTKRMRDNLIAHLNELMLKGHETFSSVSAGEVEEKEREYSAFRHHMDNIHLALTSASLHEHVTLASVVRNLWNVSDNMITGERMLRDAQDKWSSPISKNKLQTELNQEDKEVDDTSVETAANDSSDSISKEIDKEHNIGTEEDEEKGDKKTVKQILSQLLSSNQQANQNGIILSSGVVPVLVRAGDVGSVIAATLASLTYQKTLRAQRYSTQSEQEDGESTAAGKEKNDGDKTKSSAAKSHEHIEVLLKDGLACRVYFALQFHVLRHAVLAAPGAPAPPTTCSCHAKEKDGKNVCDVEEGFIRSLAQCVPWAARGGKSGSTFCKTEDDRYVLKEMTKPEWQQFLEFAPHYFSYVNSCRLNNQPSLLARILGVFSVGGSGSGVLVMENVWYGAAGLRFDLKGTARPRLPPTAAPPTAPPTHAAHTPHSSLAAPTVLVDLNLLHLRWERQLYVPGHQCCALWTALGRDTAFLAASGVMDYSLLLGIHNHTLVLGVIDYIRTFTWDKKLEHLVKKNLGSGQPTVVSPEEYRRRFCAACRKYFLQCPAHWDHLYDNMDAA</sequence>
<feature type="region of interest" description="Disordered" evidence="11">
    <location>
        <begin position="39"/>
        <end position="74"/>
    </location>
</feature>
<feature type="region of interest" description="Disordered" evidence="11">
    <location>
        <begin position="1265"/>
        <end position="1325"/>
    </location>
</feature>
<evidence type="ECO:0000256" key="9">
    <source>
        <dbReference type="PROSITE-ProRule" id="PRU00091"/>
    </source>
</evidence>
<dbReference type="InterPro" id="IPR002423">
    <property type="entry name" value="Cpn60/GroEL/TCP-1"/>
</dbReference>
<dbReference type="InterPro" id="IPR013083">
    <property type="entry name" value="Znf_RING/FYVE/PHD"/>
</dbReference>
<protein>
    <recommendedName>
        <fullName evidence="1">1-phosphatidylinositol-3-phosphate 5-kinase</fullName>
        <ecNumber evidence="1">2.7.1.150</ecNumber>
    </recommendedName>
</protein>
<dbReference type="CDD" id="cd17300">
    <property type="entry name" value="PIPKc_PIKfyve"/>
    <property type="match status" value="1"/>
</dbReference>
<keyword evidence="4 10" id="KW-0547">Nucleotide-binding</keyword>
<proteinExistence type="predicted"/>
<dbReference type="Gene3D" id="3.30.40.10">
    <property type="entry name" value="Zinc/RING finger domain, C3HC4 (zinc finger)"/>
    <property type="match status" value="1"/>
</dbReference>
<feature type="region of interest" description="Disordered" evidence="11">
    <location>
        <begin position="1582"/>
        <end position="1602"/>
    </location>
</feature>
<evidence type="ECO:0000256" key="10">
    <source>
        <dbReference type="PROSITE-ProRule" id="PRU00781"/>
    </source>
</evidence>
<dbReference type="SUPFAM" id="SSF57903">
    <property type="entry name" value="FYVE/PHD zinc finger"/>
    <property type="match status" value="1"/>
</dbReference>
<evidence type="ECO:0000259" key="13">
    <source>
        <dbReference type="PROSITE" id="PS50186"/>
    </source>
</evidence>
<dbReference type="FunFam" id="3.50.7.10:FF:000007">
    <property type="entry name" value="1-phosphatidylinositol 3-phosphate 5-kinase isoform X1"/>
    <property type="match status" value="1"/>
</dbReference>
<dbReference type="CDD" id="cd15725">
    <property type="entry name" value="FYVE_PIKfyve_Fab1"/>
    <property type="match status" value="1"/>
</dbReference>
<feature type="compositionally biased region" description="Basic and acidic residues" evidence="11">
    <location>
        <begin position="1304"/>
        <end position="1315"/>
    </location>
</feature>
<evidence type="ECO:0000256" key="5">
    <source>
        <dbReference type="ARBA" id="ARBA00022771"/>
    </source>
</evidence>
<keyword evidence="2 10" id="KW-0808">Transferase</keyword>
<dbReference type="InterPro" id="IPR027409">
    <property type="entry name" value="GroEL-like_apical_dom_sf"/>
</dbReference>
<feature type="compositionally biased region" description="Acidic residues" evidence="11">
    <location>
        <begin position="706"/>
        <end position="720"/>
    </location>
</feature>
<feature type="region of interest" description="Disordered" evidence="11">
    <location>
        <begin position="942"/>
        <end position="986"/>
    </location>
</feature>
<keyword evidence="8 10" id="KW-0067">ATP-binding</keyword>
<dbReference type="GO" id="GO:0005524">
    <property type="term" value="F:ATP binding"/>
    <property type="evidence" value="ECO:0007669"/>
    <property type="project" value="UniProtKB-UniRule"/>
</dbReference>
<dbReference type="GO" id="GO:0008270">
    <property type="term" value="F:zinc ion binding"/>
    <property type="evidence" value="ECO:0007669"/>
    <property type="project" value="UniProtKB-KW"/>
</dbReference>
<dbReference type="EC" id="2.7.1.150" evidence="1"/>
<feature type="compositionally biased region" description="Basic residues" evidence="11">
    <location>
        <begin position="888"/>
        <end position="897"/>
    </location>
</feature>
<dbReference type="InterPro" id="IPR027483">
    <property type="entry name" value="PInositol-4-P-4/5-kinase_C_sf"/>
</dbReference>
<dbReference type="Proteomes" id="UP000053268">
    <property type="component" value="Unassembled WGS sequence"/>
</dbReference>
<dbReference type="SMART" id="SM00330">
    <property type="entry name" value="PIPKc"/>
    <property type="match status" value="1"/>
</dbReference>
<dbReference type="GO" id="GO:0046854">
    <property type="term" value="P:phosphatidylinositol phosphate biosynthetic process"/>
    <property type="evidence" value="ECO:0007669"/>
    <property type="project" value="TreeGrafter"/>
</dbReference>
<feature type="compositionally biased region" description="Basic and acidic residues" evidence="11">
    <location>
        <begin position="45"/>
        <end position="73"/>
    </location>
</feature>
<evidence type="ECO:0000256" key="8">
    <source>
        <dbReference type="ARBA" id="ARBA00022840"/>
    </source>
</evidence>
<dbReference type="Gene3D" id="3.50.7.10">
    <property type="entry name" value="GroEL"/>
    <property type="match status" value="1"/>
</dbReference>
<dbReference type="InterPro" id="IPR017455">
    <property type="entry name" value="Znf_FYVE-rel"/>
</dbReference>
<dbReference type="Pfam" id="PF00610">
    <property type="entry name" value="DEP"/>
    <property type="match status" value="1"/>
</dbReference>
<keyword evidence="7" id="KW-0862">Zinc</keyword>
<feature type="domain" description="DEP" evidence="13">
    <location>
        <begin position="247"/>
        <end position="320"/>
    </location>
</feature>
<keyword evidence="6 10" id="KW-0418">Kinase</keyword>
<feature type="compositionally biased region" description="Basic and acidic residues" evidence="11">
    <location>
        <begin position="721"/>
        <end position="748"/>
    </location>
</feature>
<dbReference type="PROSITE" id="PS51455">
    <property type="entry name" value="PIPK"/>
    <property type="match status" value="1"/>
</dbReference>
<feature type="region of interest" description="Disordered" evidence="11">
    <location>
        <begin position="1"/>
        <end position="22"/>
    </location>
</feature>
<dbReference type="SUPFAM" id="SSF46785">
    <property type="entry name" value="Winged helix' DNA-binding domain"/>
    <property type="match status" value="1"/>
</dbReference>
<gene>
    <name evidence="15" type="ORF">RR46_09084</name>
</gene>
<dbReference type="SUPFAM" id="SSF56104">
    <property type="entry name" value="SAICAR synthase-like"/>
    <property type="match status" value="1"/>
</dbReference>
<dbReference type="InterPro" id="IPR044769">
    <property type="entry name" value="PIKfyve_PIPKc"/>
</dbReference>
<dbReference type="SUPFAM" id="SSF52029">
    <property type="entry name" value="GroEL apical domain-like"/>
    <property type="match status" value="1"/>
</dbReference>
<reference evidence="15 16" key="1">
    <citation type="journal article" date="2015" name="Nat. Commun.">
        <title>Outbred genome sequencing and CRISPR/Cas9 gene editing in butterflies.</title>
        <authorList>
            <person name="Li X."/>
            <person name="Fan D."/>
            <person name="Zhang W."/>
            <person name="Liu G."/>
            <person name="Zhang L."/>
            <person name="Zhao L."/>
            <person name="Fang X."/>
            <person name="Chen L."/>
            <person name="Dong Y."/>
            <person name="Chen Y."/>
            <person name="Ding Y."/>
            <person name="Zhao R."/>
            <person name="Feng M."/>
            <person name="Zhu Y."/>
            <person name="Feng Y."/>
            <person name="Jiang X."/>
            <person name="Zhu D."/>
            <person name="Xiang H."/>
            <person name="Feng X."/>
            <person name="Li S."/>
            <person name="Wang J."/>
            <person name="Zhang G."/>
            <person name="Kronforst M.R."/>
            <person name="Wang W."/>
        </authorList>
    </citation>
    <scope>NUCLEOTIDE SEQUENCE [LARGE SCALE GENOMIC DNA]</scope>
    <source>
        <strain evidence="15">Ya'a_city_454_Px</strain>
        <tissue evidence="15">Whole body</tissue>
    </source>
</reference>
<dbReference type="STRING" id="66420.A0A194PV29"/>
<evidence type="ECO:0000256" key="6">
    <source>
        <dbReference type="ARBA" id="ARBA00022777"/>
    </source>
</evidence>
<accession>A0A194PV29</accession>
<dbReference type="SMART" id="SM00049">
    <property type="entry name" value="DEP"/>
    <property type="match status" value="1"/>
</dbReference>
<evidence type="ECO:0000256" key="2">
    <source>
        <dbReference type="ARBA" id="ARBA00022679"/>
    </source>
</evidence>
<dbReference type="PANTHER" id="PTHR45748">
    <property type="entry name" value="1-PHOSPHATIDYLINOSITOL 3-PHOSPHATE 5-KINASE-RELATED"/>
    <property type="match status" value="1"/>
</dbReference>
<dbReference type="GO" id="GO:0000285">
    <property type="term" value="F:1-phosphatidylinositol-3-phosphate 5-kinase activity"/>
    <property type="evidence" value="ECO:0007669"/>
    <property type="project" value="UniProtKB-EC"/>
</dbReference>
<dbReference type="Pfam" id="PF01363">
    <property type="entry name" value="FYVE"/>
    <property type="match status" value="1"/>
</dbReference>
<dbReference type="Gene3D" id="1.10.10.10">
    <property type="entry name" value="Winged helix-like DNA-binding domain superfamily/Winged helix DNA-binding domain"/>
    <property type="match status" value="1"/>
</dbReference>
<dbReference type="InterPro" id="IPR027484">
    <property type="entry name" value="PInositol-4-P-5-kinase_N"/>
</dbReference>
<feature type="region of interest" description="Disordered" evidence="11">
    <location>
        <begin position="706"/>
        <end position="752"/>
    </location>
</feature>